<protein>
    <recommendedName>
        <fullName evidence="3">3-beta hydroxysteroid dehydrogenase/isomerase domain-containing protein</fullName>
    </recommendedName>
</protein>
<accession>A0AAQ4DXY6</accession>
<dbReference type="FunFam" id="3.40.50.720:FF:000495">
    <property type="entry name" value="3 hydroxysteroid dehydrogenase, putative"/>
    <property type="match status" value="1"/>
</dbReference>
<dbReference type="Proteomes" id="UP001321473">
    <property type="component" value="Unassembled WGS sequence"/>
</dbReference>
<dbReference type="AlphaFoldDB" id="A0AAQ4DXY6"/>
<feature type="domain" description="3-beta hydroxysteroid dehydrogenase/isomerase" evidence="3">
    <location>
        <begin position="24"/>
        <end position="278"/>
    </location>
</feature>
<comment type="caution">
    <text evidence="4">The sequence shown here is derived from an EMBL/GenBank/DDBJ whole genome shotgun (WGS) entry which is preliminary data.</text>
</comment>
<sequence length="361" mass="40074">MDEDYRRGTARHAGDVRWPVRVVLVTGSSGMLGHHVVRELQDHPSVQEVRLFDVRPFENTLGHPMVKKTRQVVASVCDAEALKEAVRGADAVIHCAAILPTAVLEHEAAFEKVNVKGTQNVVEACLEESVPYLVCTGSVGAIKDEESSGDKFLHEGPYSKTKAQAERLVCEASGRLLKDGRHRLRTFVARLLALYGELDHVFIASHIKWSKKTFNTLFRFGPGHQCIYVGNAAAFLVRALNALSEDATLSGRCLVACDDTPLDGADLMGPLVEGHGIRIYRRPIPYPLMMAAALCTLGVVKVLAPVFPNVRKLMLPKPSDVRYVYRRAVFDDTEARDVLSWRPKYGQQQVVQLSRSFYDKL</sequence>
<reference evidence="4 5" key="1">
    <citation type="journal article" date="2023" name="Arcadia Sci">
        <title>De novo assembly of a long-read Amblyomma americanum tick genome.</title>
        <authorList>
            <person name="Chou S."/>
            <person name="Poskanzer K.E."/>
            <person name="Rollins M."/>
            <person name="Thuy-Boun P.S."/>
        </authorList>
    </citation>
    <scope>NUCLEOTIDE SEQUENCE [LARGE SCALE GENOMIC DNA]</scope>
    <source>
        <strain evidence="4">F_SG_1</strain>
        <tissue evidence="4">Salivary glands</tissue>
    </source>
</reference>
<dbReference type="Gene3D" id="3.40.50.720">
    <property type="entry name" value="NAD(P)-binding Rossmann-like Domain"/>
    <property type="match status" value="1"/>
</dbReference>
<dbReference type="Pfam" id="PF01073">
    <property type="entry name" value="3Beta_HSD"/>
    <property type="match status" value="1"/>
</dbReference>
<dbReference type="InterPro" id="IPR002225">
    <property type="entry name" value="3Beta_OHSteriod_DH/Estase"/>
</dbReference>
<evidence type="ECO:0000259" key="3">
    <source>
        <dbReference type="Pfam" id="PF01073"/>
    </source>
</evidence>
<evidence type="ECO:0000256" key="1">
    <source>
        <dbReference type="ARBA" id="ARBA00009219"/>
    </source>
</evidence>
<organism evidence="4 5">
    <name type="scientific">Amblyomma americanum</name>
    <name type="common">Lone star tick</name>
    <dbReference type="NCBI Taxonomy" id="6943"/>
    <lineage>
        <taxon>Eukaryota</taxon>
        <taxon>Metazoa</taxon>
        <taxon>Ecdysozoa</taxon>
        <taxon>Arthropoda</taxon>
        <taxon>Chelicerata</taxon>
        <taxon>Arachnida</taxon>
        <taxon>Acari</taxon>
        <taxon>Parasitiformes</taxon>
        <taxon>Ixodida</taxon>
        <taxon>Ixodoidea</taxon>
        <taxon>Ixodidae</taxon>
        <taxon>Amblyomminae</taxon>
        <taxon>Amblyomma</taxon>
    </lineage>
</organism>
<evidence type="ECO:0000313" key="4">
    <source>
        <dbReference type="EMBL" id="KAK8767326.1"/>
    </source>
</evidence>
<dbReference type="InterPro" id="IPR036291">
    <property type="entry name" value="NAD(P)-bd_dom_sf"/>
</dbReference>
<dbReference type="GO" id="GO:0006694">
    <property type="term" value="P:steroid biosynthetic process"/>
    <property type="evidence" value="ECO:0007669"/>
    <property type="project" value="InterPro"/>
</dbReference>
<dbReference type="InterPro" id="IPR050177">
    <property type="entry name" value="Lipid_A_modif_metabolic_enz"/>
</dbReference>
<keyword evidence="5" id="KW-1185">Reference proteome</keyword>
<dbReference type="GO" id="GO:0016616">
    <property type="term" value="F:oxidoreductase activity, acting on the CH-OH group of donors, NAD or NADP as acceptor"/>
    <property type="evidence" value="ECO:0007669"/>
    <property type="project" value="InterPro"/>
</dbReference>
<dbReference type="SUPFAM" id="SSF51735">
    <property type="entry name" value="NAD(P)-binding Rossmann-fold domains"/>
    <property type="match status" value="1"/>
</dbReference>
<name>A0AAQ4DXY6_AMBAM</name>
<gene>
    <name evidence="4" type="ORF">V5799_005892</name>
</gene>
<evidence type="ECO:0000256" key="2">
    <source>
        <dbReference type="RuleBase" id="RU004475"/>
    </source>
</evidence>
<comment type="similarity">
    <text evidence="1 2">Belongs to the 3-beta-HSD family.</text>
</comment>
<dbReference type="EMBL" id="JARKHS020025568">
    <property type="protein sequence ID" value="KAK8767326.1"/>
    <property type="molecule type" value="Genomic_DNA"/>
</dbReference>
<proteinExistence type="inferred from homology"/>
<keyword evidence="2" id="KW-0560">Oxidoreductase</keyword>
<evidence type="ECO:0000313" key="5">
    <source>
        <dbReference type="Proteomes" id="UP001321473"/>
    </source>
</evidence>
<dbReference type="PANTHER" id="PTHR43245">
    <property type="entry name" value="BIFUNCTIONAL POLYMYXIN RESISTANCE PROTEIN ARNA"/>
    <property type="match status" value="1"/>
</dbReference>